<accession>A0AAE3XL95</accession>
<dbReference type="InterPro" id="IPR028011">
    <property type="entry name" value="DUF4476"/>
</dbReference>
<comment type="caution">
    <text evidence="3">The sequence shown here is derived from an EMBL/GenBank/DDBJ whole genome shotgun (WGS) entry which is preliminary data.</text>
</comment>
<proteinExistence type="predicted"/>
<gene>
    <name evidence="3" type="ORF">HNQ88_001559</name>
</gene>
<evidence type="ECO:0000259" key="2">
    <source>
        <dbReference type="Pfam" id="PF14771"/>
    </source>
</evidence>
<feature type="chain" id="PRO_5042032166" description="DUF4476 domain-containing protein" evidence="1">
    <location>
        <begin position="22"/>
        <end position="373"/>
    </location>
</feature>
<feature type="domain" description="DUF4476" evidence="2">
    <location>
        <begin position="280"/>
        <end position="370"/>
    </location>
</feature>
<sequence length="373" mass="41567">MLKKFTFVSIITLFLLNLAFAQVATYNIPQTIRANQVSIAFEKVKSSSSNYYINYKAKNVGDGVLVIDRSEIALLQGDGEMRPTSGQTVLKSGESKTIYNAFRVKSPIKAHADLLKLNLHGIRYAVGNGESLNADKLTLASGANQSVGDFKIKLMEYNVYSDRVFVEVKCSYEGGKNRVGKIDLEKITVEGGKAKIVKKGDIVFNGKSYTFAINITPEGNSKYFIDWTGVFQVLNLTEIKFETIDIKSSAYKEPVEEVAEVVEETKEKPKSSTSEPCALTYNEFSSLRDDLKSEIDSGGKPVPMASEYLQVKGCVNAAQVVELMGLFNLDAPRLKFAKMAYQFTSDKHKYYLAVKELAYNKNKEALEEFLEQQ</sequence>
<dbReference type="RefSeq" id="WP_309938033.1">
    <property type="nucleotide sequence ID" value="NZ_AP025305.1"/>
</dbReference>
<dbReference type="Pfam" id="PF14771">
    <property type="entry name" value="DUF4476"/>
    <property type="match status" value="1"/>
</dbReference>
<keyword evidence="4" id="KW-1185">Reference proteome</keyword>
<dbReference type="AlphaFoldDB" id="A0AAE3XL95"/>
<organism evidence="3 4">
    <name type="scientific">Aureibacter tunicatorum</name>
    <dbReference type="NCBI Taxonomy" id="866807"/>
    <lineage>
        <taxon>Bacteria</taxon>
        <taxon>Pseudomonadati</taxon>
        <taxon>Bacteroidota</taxon>
        <taxon>Cytophagia</taxon>
        <taxon>Cytophagales</taxon>
        <taxon>Persicobacteraceae</taxon>
        <taxon>Aureibacter</taxon>
    </lineage>
</organism>
<dbReference type="Proteomes" id="UP001185092">
    <property type="component" value="Unassembled WGS sequence"/>
</dbReference>
<evidence type="ECO:0000256" key="1">
    <source>
        <dbReference type="SAM" id="SignalP"/>
    </source>
</evidence>
<feature type="signal peptide" evidence="1">
    <location>
        <begin position="1"/>
        <end position="21"/>
    </location>
</feature>
<reference evidence="3" key="1">
    <citation type="submission" date="2023-07" db="EMBL/GenBank/DDBJ databases">
        <title>Genomic Encyclopedia of Type Strains, Phase IV (KMG-IV): sequencing the most valuable type-strain genomes for metagenomic binning, comparative biology and taxonomic classification.</title>
        <authorList>
            <person name="Goeker M."/>
        </authorList>
    </citation>
    <scope>NUCLEOTIDE SEQUENCE</scope>
    <source>
        <strain evidence="3">DSM 26174</strain>
    </source>
</reference>
<evidence type="ECO:0000313" key="4">
    <source>
        <dbReference type="Proteomes" id="UP001185092"/>
    </source>
</evidence>
<name>A0AAE3XL95_9BACT</name>
<dbReference type="EMBL" id="JAVDQD010000002">
    <property type="protein sequence ID" value="MDR6238522.1"/>
    <property type="molecule type" value="Genomic_DNA"/>
</dbReference>
<keyword evidence="1" id="KW-0732">Signal</keyword>
<evidence type="ECO:0000313" key="3">
    <source>
        <dbReference type="EMBL" id="MDR6238522.1"/>
    </source>
</evidence>
<protein>
    <recommendedName>
        <fullName evidence="2">DUF4476 domain-containing protein</fullName>
    </recommendedName>
</protein>